<accession>A0A7H0SM65</accession>
<reference evidence="1 2" key="1">
    <citation type="submission" date="2019-12" db="EMBL/GenBank/DDBJ databases">
        <title>Corynebacterium sp. nov., isolated from feces of the Anser Albifrons in China.</title>
        <authorList>
            <person name="Liu Q."/>
        </authorList>
    </citation>
    <scope>NUCLEOTIDE SEQUENCE [LARGE SCALE GENOMIC DNA]</scope>
    <source>
        <strain evidence="1 2">4H37-19</strain>
    </source>
</reference>
<organism evidence="1 2">
    <name type="scientific">Corynebacterium poyangense</name>
    <dbReference type="NCBI Taxonomy" id="2684405"/>
    <lineage>
        <taxon>Bacteria</taxon>
        <taxon>Bacillati</taxon>
        <taxon>Actinomycetota</taxon>
        <taxon>Actinomycetes</taxon>
        <taxon>Mycobacteriales</taxon>
        <taxon>Corynebacteriaceae</taxon>
        <taxon>Corynebacterium</taxon>
    </lineage>
</organism>
<dbReference type="AlphaFoldDB" id="A0A7H0SM65"/>
<gene>
    <name evidence="1" type="ORF">GP475_02530</name>
</gene>
<dbReference type="Proteomes" id="UP000516320">
    <property type="component" value="Chromosome"/>
</dbReference>
<dbReference type="EMBL" id="CP046884">
    <property type="protein sequence ID" value="QNQ89640.1"/>
    <property type="molecule type" value="Genomic_DNA"/>
</dbReference>
<keyword evidence="2" id="KW-1185">Reference proteome</keyword>
<dbReference type="RefSeq" id="WP_187975093.1">
    <property type="nucleotide sequence ID" value="NZ_CP046884.1"/>
</dbReference>
<dbReference type="KEGG" id="cpoy:GP475_02530"/>
<sequence>MRACLRDYAKDHPEILGEPGDTGKEADTAGLWRALTAAEFRHSTLNRLQMLNPKAMIDLADQASGLIYAGTLPNPLAHISPHIES</sequence>
<evidence type="ECO:0000313" key="2">
    <source>
        <dbReference type="Proteomes" id="UP000516320"/>
    </source>
</evidence>
<name>A0A7H0SM65_9CORY</name>
<protein>
    <submittedName>
        <fullName evidence="1">Uncharacterized protein</fullName>
    </submittedName>
</protein>
<evidence type="ECO:0000313" key="1">
    <source>
        <dbReference type="EMBL" id="QNQ89640.1"/>
    </source>
</evidence>
<proteinExistence type="predicted"/>